<keyword evidence="1" id="KW-0812">Transmembrane</keyword>
<protein>
    <submittedName>
        <fullName evidence="2">Uncharacterized protein</fullName>
    </submittedName>
</protein>
<accession>A0A0A9FJ18</accession>
<proteinExistence type="predicted"/>
<keyword evidence="1" id="KW-1133">Transmembrane helix</keyword>
<feature type="transmembrane region" description="Helical" evidence="1">
    <location>
        <begin position="21"/>
        <end position="41"/>
    </location>
</feature>
<name>A0A0A9FJ18_ARUDO</name>
<reference evidence="2" key="2">
    <citation type="journal article" date="2015" name="Data Brief">
        <title>Shoot transcriptome of the giant reed, Arundo donax.</title>
        <authorList>
            <person name="Barrero R.A."/>
            <person name="Guerrero F.D."/>
            <person name="Moolhuijzen P."/>
            <person name="Goolsby J.A."/>
            <person name="Tidwell J."/>
            <person name="Bellgard S.E."/>
            <person name="Bellgard M.I."/>
        </authorList>
    </citation>
    <scope>NUCLEOTIDE SEQUENCE</scope>
    <source>
        <tissue evidence="2">Shoot tissue taken approximately 20 cm above the soil surface</tissue>
    </source>
</reference>
<reference evidence="2" key="1">
    <citation type="submission" date="2014-09" db="EMBL/GenBank/DDBJ databases">
        <authorList>
            <person name="Magalhaes I.L.F."/>
            <person name="Oliveira U."/>
            <person name="Santos F.R."/>
            <person name="Vidigal T.H.D.A."/>
            <person name="Brescovit A.D."/>
            <person name="Santos A.J."/>
        </authorList>
    </citation>
    <scope>NUCLEOTIDE SEQUENCE</scope>
    <source>
        <tissue evidence="2">Shoot tissue taken approximately 20 cm above the soil surface</tissue>
    </source>
</reference>
<keyword evidence="1" id="KW-0472">Membrane</keyword>
<dbReference type="EMBL" id="GBRH01184876">
    <property type="protein sequence ID" value="JAE13020.1"/>
    <property type="molecule type" value="Transcribed_RNA"/>
</dbReference>
<organism evidence="2">
    <name type="scientific">Arundo donax</name>
    <name type="common">Giant reed</name>
    <name type="synonym">Donax arundinaceus</name>
    <dbReference type="NCBI Taxonomy" id="35708"/>
    <lineage>
        <taxon>Eukaryota</taxon>
        <taxon>Viridiplantae</taxon>
        <taxon>Streptophyta</taxon>
        <taxon>Embryophyta</taxon>
        <taxon>Tracheophyta</taxon>
        <taxon>Spermatophyta</taxon>
        <taxon>Magnoliopsida</taxon>
        <taxon>Liliopsida</taxon>
        <taxon>Poales</taxon>
        <taxon>Poaceae</taxon>
        <taxon>PACMAD clade</taxon>
        <taxon>Arundinoideae</taxon>
        <taxon>Arundineae</taxon>
        <taxon>Arundo</taxon>
    </lineage>
</organism>
<dbReference type="AlphaFoldDB" id="A0A0A9FJ18"/>
<evidence type="ECO:0000256" key="1">
    <source>
        <dbReference type="SAM" id="Phobius"/>
    </source>
</evidence>
<sequence>MYTYWLNFSRLSLRFIHICNYLCIALLIVDNTSIQYIIALLPQ</sequence>
<evidence type="ECO:0000313" key="2">
    <source>
        <dbReference type="EMBL" id="JAE13020.1"/>
    </source>
</evidence>